<dbReference type="Pfam" id="PF01637">
    <property type="entry name" value="ATPase_2"/>
    <property type="match status" value="1"/>
</dbReference>
<dbReference type="InterPro" id="IPR027417">
    <property type="entry name" value="P-loop_NTPase"/>
</dbReference>
<feature type="domain" description="Cdc6 AAA+ ATPase-type lid" evidence="5">
    <location>
        <begin position="212"/>
        <end position="269"/>
    </location>
</feature>
<evidence type="ECO:0000256" key="2">
    <source>
        <dbReference type="ARBA" id="ARBA00022741"/>
    </source>
</evidence>
<feature type="domain" description="ATPase" evidence="4">
    <location>
        <begin position="46"/>
        <end position="182"/>
    </location>
</feature>
<comment type="caution">
    <text evidence="6">The sequence shown here is derived from an EMBL/GenBank/DDBJ whole genome shotgun (WGS) entry which is preliminary data.</text>
</comment>
<organism evidence="6 7">
    <name type="scientific">Methanobrevibacter arboriphilus</name>
    <dbReference type="NCBI Taxonomy" id="39441"/>
    <lineage>
        <taxon>Archaea</taxon>
        <taxon>Methanobacteriati</taxon>
        <taxon>Methanobacteriota</taxon>
        <taxon>Methanomada group</taxon>
        <taxon>Methanobacteria</taxon>
        <taxon>Methanobacteriales</taxon>
        <taxon>Methanobacteriaceae</taxon>
        <taxon>Methanobrevibacter</taxon>
    </lineage>
</organism>
<evidence type="ECO:0000256" key="3">
    <source>
        <dbReference type="ARBA" id="ARBA00022840"/>
    </source>
</evidence>
<protein>
    <submittedName>
        <fullName evidence="6">AAA family ATPase</fullName>
    </submittedName>
</protein>
<name>A0A843AGG6_METAZ</name>
<dbReference type="AlphaFoldDB" id="A0A843AGG6"/>
<evidence type="ECO:0000259" key="5">
    <source>
        <dbReference type="Pfam" id="PF22703"/>
    </source>
</evidence>
<evidence type="ECO:0000256" key="1">
    <source>
        <dbReference type="ARBA" id="ARBA00022705"/>
    </source>
</evidence>
<evidence type="ECO:0000259" key="4">
    <source>
        <dbReference type="Pfam" id="PF01637"/>
    </source>
</evidence>
<dbReference type="GO" id="GO:0005524">
    <property type="term" value="F:ATP binding"/>
    <property type="evidence" value="ECO:0007669"/>
    <property type="project" value="UniProtKB-KW"/>
</dbReference>
<keyword evidence="3" id="KW-0067">ATP-binding</keyword>
<keyword evidence="2" id="KW-0547">Nucleotide-binding</keyword>
<sequence length="277" mass="31804">MSFERIFQTSYDESIYRNRLLLDHECPPTDFPFRENEMDTIAGLINPILKNNKPTNGIIYGSCSTGKTTAIKKILEYLETRSKVVPVYINCELTESKREVYKKIIKKAKGVDINQNRIGTTDIHTSISNYLKNSKKGLIVVLDEVDELFINKKLKSIIKGLLKLHEEYYGVRVGIYIIVSDSIVCDLSNDLKNLLLPTEVFFRKYPKEHVYEILKERCRLGFVAGAITDNQIKEVTNYSINIRVGLGILTELGDMAERNNSKKIKDEYLDKIVNKII</sequence>
<dbReference type="PANTHER" id="PTHR10763:SF26">
    <property type="entry name" value="CELL DIVISION CONTROL PROTEIN 6 HOMOLOG"/>
    <property type="match status" value="1"/>
</dbReference>
<dbReference type="InterPro" id="IPR055237">
    <property type="entry name" value="Cdc6_lid"/>
</dbReference>
<evidence type="ECO:0000313" key="6">
    <source>
        <dbReference type="EMBL" id="MBF4468851.1"/>
    </source>
</evidence>
<dbReference type="Gene3D" id="1.10.8.60">
    <property type="match status" value="1"/>
</dbReference>
<dbReference type="PANTHER" id="PTHR10763">
    <property type="entry name" value="CELL DIVISION CONTROL PROTEIN 6-RELATED"/>
    <property type="match status" value="1"/>
</dbReference>
<accession>A0A843AGG6</accession>
<dbReference type="GO" id="GO:0006260">
    <property type="term" value="P:DNA replication"/>
    <property type="evidence" value="ECO:0007669"/>
    <property type="project" value="UniProtKB-KW"/>
</dbReference>
<dbReference type="RefSeq" id="WP_278522962.1">
    <property type="nucleotide sequence ID" value="NZ_JADIIN010000043.1"/>
</dbReference>
<reference evidence="6" key="1">
    <citation type="submission" date="2020-10" db="EMBL/GenBank/DDBJ databases">
        <title>Dehalococcoides mccartyi of a TCE/Cr reducing biochatode.</title>
        <authorList>
            <person name="Matturro B."/>
        </authorList>
    </citation>
    <scope>NUCLEOTIDE SEQUENCE</scope>
    <source>
        <strain evidence="6">Bin4</strain>
    </source>
</reference>
<dbReference type="EMBL" id="JADIIN010000043">
    <property type="protein sequence ID" value="MBF4468851.1"/>
    <property type="molecule type" value="Genomic_DNA"/>
</dbReference>
<proteinExistence type="predicted"/>
<dbReference type="SUPFAM" id="SSF52540">
    <property type="entry name" value="P-loop containing nucleoside triphosphate hydrolases"/>
    <property type="match status" value="1"/>
</dbReference>
<dbReference type="Gene3D" id="3.40.50.300">
    <property type="entry name" value="P-loop containing nucleotide triphosphate hydrolases"/>
    <property type="match status" value="1"/>
</dbReference>
<evidence type="ECO:0000313" key="7">
    <source>
        <dbReference type="Proteomes" id="UP000658733"/>
    </source>
</evidence>
<dbReference type="Pfam" id="PF22703">
    <property type="entry name" value="Cdc6_lid"/>
    <property type="match status" value="1"/>
</dbReference>
<dbReference type="InterPro" id="IPR011579">
    <property type="entry name" value="ATPase_dom"/>
</dbReference>
<keyword evidence="1" id="KW-0235">DNA replication</keyword>
<gene>
    <name evidence="6" type="ORF">ISP01_05535</name>
</gene>
<dbReference type="InterPro" id="IPR050311">
    <property type="entry name" value="ORC1/CDC6"/>
</dbReference>
<dbReference type="Proteomes" id="UP000658733">
    <property type="component" value="Unassembled WGS sequence"/>
</dbReference>